<comment type="similarity">
    <text evidence="1">Belongs to the LysR transcriptional regulatory family.</text>
</comment>
<evidence type="ECO:0000256" key="2">
    <source>
        <dbReference type="ARBA" id="ARBA00023015"/>
    </source>
</evidence>
<dbReference type="Pfam" id="PF00126">
    <property type="entry name" value="HTH_1"/>
    <property type="match status" value="1"/>
</dbReference>
<feature type="domain" description="HTH lysR-type" evidence="5">
    <location>
        <begin position="8"/>
        <end position="65"/>
    </location>
</feature>
<evidence type="ECO:0000256" key="4">
    <source>
        <dbReference type="ARBA" id="ARBA00023163"/>
    </source>
</evidence>
<evidence type="ECO:0000313" key="7">
    <source>
        <dbReference type="Proteomes" id="UP000287766"/>
    </source>
</evidence>
<dbReference type="InterPro" id="IPR000847">
    <property type="entry name" value="LysR_HTH_N"/>
</dbReference>
<dbReference type="AlphaFoldDB" id="A0A7Z7EU82"/>
<proteinExistence type="inferred from homology"/>
<dbReference type="EMBL" id="PIPR01000001">
    <property type="protein sequence ID" value="RUO41544.1"/>
    <property type="molecule type" value="Genomic_DNA"/>
</dbReference>
<comment type="caution">
    <text evidence="6">The sequence shown here is derived from an EMBL/GenBank/DDBJ whole genome shotgun (WGS) entry which is preliminary data.</text>
</comment>
<reference evidence="7" key="1">
    <citation type="journal article" date="2018" name="Front. Microbiol.">
        <title>Genome-Based Analysis Reveals the Taxonomy and Diversity of the Family Idiomarinaceae.</title>
        <authorList>
            <person name="Liu Y."/>
            <person name="Lai Q."/>
            <person name="Shao Z."/>
        </authorList>
    </citation>
    <scope>NUCLEOTIDE SEQUENCE [LARGE SCALE GENOMIC DNA]</scope>
    <source>
        <strain evidence="7">KYW314</strain>
    </source>
</reference>
<dbReference type="InterPro" id="IPR036388">
    <property type="entry name" value="WH-like_DNA-bd_sf"/>
</dbReference>
<accession>A0A7Z7EU82</accession>
<dbReference type="PANTHER" id="PTHR30126">
    <property type="entry name" value="HTH-TYPE TRANSCRIPTIONAL REGULATOR"/>
    <property type="match status" value="1"/>
</dbReference>
<gene>
    <name evidence="6" type="ORF">CWE22_05115</name>
</gene>
<sequence length="295" mass="33477">MMAYRPKTTLEQWRAFQAVIDEGGYAHAAATLNKSQSSLNHAVAKLQQQLGVELLRVVGRKAELTPHGEVMLRRSRQLTVYAQELEQLADNLKQGWEPHVNLALEMAFDRQQLLPVLQEFQLHSRGSRLSIVDTVLTGSIEHIREQTADIVVTHQLPKGYIGEPIQGYVLELWVANTHPLAQLEQPLNPEVLSQFLQIVIRDTAREPIEQEGWLKAEQRWTVDHFAEALQLVEAGIGFCWLPPFVTRERTGLTQLTLEGSRRRQGSLYLVLPKNEKTGPCARLLYQLMLTTLALN</sequence>
<name>A0A7Z7EU82_9GAMM</name>
<dbReference type="GO" id="GO:0003700">
    <property type="term" value="F:DNA-binding transcription factor activity"/>
    <property type="evidence" value="ECO:0007669"/>
    <property type="project" value="InterPro"/>
</dbReference>
<dbReference type="Gene3D" id="3.40.190.290">
    <property type="match status" value="1"/>
</dbReference>
<keyword evidence="7" id="KW-1185">Reference proteome</keyword>
<organism evidence="6 7">
    <name type="scientific">Pseudidiomarina aestuarii</name>
    <dbReference type="NCBI Taxonomy" id="624146"/>
    <lineage>
        <taxon>Bacteria</taxon>
        <taxon>Pseudomonadati</taxon>
        <taxon>Pseudomonadota</taxon>
        <taxon>Gammaproteobacteria</taxon>
        <taxon>Alteromonadales</taxon>
        <taxon>Idiomarinaceae</taxon>
        <taxon>Pseudidiomarina</taxon>
    </lineage>
</organism>
<dbReference type="GO" id="GO:0000976">
    <property type="term" value="F:transcription cis-regulatory region binding"/>
    <property type="evidence" value="ECO:0007669"/>
    <property type="project" value="TreeGrafter"/>
</dbReference>
<dbReference type="SUPFAM" id="SSF53850">
    <property type="entry name" value="Periplasmic binding protein-like II"/>
    <property type="match status" value="1"/>
</dbReference>
<dbReference type="Proteomes" id="UP000287766">
    <property type="component" value="Unassembled WGS sequence"/>
</dbReference>
<dbReference type="Gene3D" id="1.10.10.10">
    <property type="entry name" value="Winged helix-like DNA-binding domain superfamily/Winged helix DNA-binding domain"/>
    <property type="match status" value="1"/>
</dbReference>
<evidence type="ECO:0000256" key="1">
    <source>
        <dbReference type="ARBA" id="ARBA00009437"/>
    </source>
</evidence>
<dbReference type="InterPro" id="IPR036390">
    <property type="entry name" value="WH_DNA-bd_sf"/>
</dbReference>
<keyword evidence="4" id="KW-0804">Transcription</keyword>
<dbReference type="SUPFAM" id="SSF46785">
    <property type="entry name" value="Winged helix' DNA-binding domain"/>
    <property type="match status" value="1"/>
</dbReference>
<dbReference type="PANTHER" id="PTHR30126:SF88">
    <property type="entry name" value="TRANSCRIPTIONAL REGULATOR-RELATED"/>
    <property type="match status" value="1"/>
</dbReference>
<dbReference type="PROSITE" id="PS50931">
    <property type="entry name" value="HTH_LYSR"/>
    <property type="match status" value="1"/>
</dbReference>
<keyword evidence="2" id="KW-0805">Transcription regulation</keyword>
<dbReference type="Pfam" id="PF03466">
    <property type="entry name" value="LysR_substrate"/>
    <property type="match status" value="1"/>
</dbReference>
<evidence type="ECO:0000256" key="3">
    <source>
        <dbReference type="ARBA" id="ARBA00023125"/>
    </source>
</evidence>
<keyword evidence="3" id="KW-0238">DNA-binding</keyword>
<evidence type="ECO:0000259" key="5">
    <source>
        <dbReference type="PROSITE" id="PS50931"/>
    </source>
</evidence>
<evidence type="ECO:0000313" key="6">
    <source>
        <dbReference type="EMBL" id="RUO41544.1"/>
    </source>
</evidence>
<protein>
    <submittedName>
        <fullName evidence="6">LysR family transcriptional regulator</fullName>
    </submittedName>
</protein>
<dbReference type="InterPro" id="IPR005119">
    <property type="entry name" value="LysR_subst-bd"/>
</dbReference>